<feature type="chain" id="PRO_5043593920" evidence="9">
    <location>
        <begin position="26"/>
        <end position="249"/>
    </location>
</feature>
<evidence type="ECO:0000313" key="12">
    <source>
        <dbReference type="EMBL" id="XBV44677.1"/>
    </source>
</evidence>
<evidence type="ECO:0000256" key="4">
    <source>
        <dbReference type="ARBA" id="ARBA00022729"/>
    </source>
</evidence>
<organism evidence="12">
    <name type="scientific">Pantoea sp. BJ2</name>
    <dbReference type="NCBI Taxonomy" id="3141322"/>
    <lineage>
        <taxon>Bacteria</taxon>
        <taxon>Pseudomonadati</taxon>
        <taxon>Pseudomonadota</taxon>
        <taxon>Gammaproteobacteria</taxon>
        <taxon>Enterobacterales</taxon>
        <taxon>Erwiniaceae</taxon>
        <taxon>Pantoea</taxon>
    </lineage>
</organism>
<dbReference type="InterPro" id="IPR016147">
    <property type="entry name" value="Pili_assmbl_chaperone_N"/>
</dbReference>
<dbReference type="InterPro" id="IPR016148">
    <property type="entry name" value="Pili_assmbl_chaperone_C"/>
</dbReference>
<evidence type="ECO:0000259" key="11">
    <source>
        <dbReference type="Pfam" id="PF02753"/>
    </source>
</evidence>
<protein>
    <submittedName>
        <fullName evidence="12">Fimbria/pilus periplasmic chaperone</fullName>
    </submittedName>
</protein>
<reference evidence="12" key="1">
    <citation type="submission" date="2024-06" db="EMBL/GenBank/DDBJ databases">
        <title>Multiomics insights into the TNT degradation mechanism by Pantoea sp. BJ2 isolated from an ammunition destruction site.</title>
        <authorList>
            <person name="Luo J."/>
        </authorList>
    </citation>
    <scope>NUCLEOTIDE SEQUENCE</scope>
    <source>
        <strain evidence="12">BJ2</strain>
    </source>
</reference>
<dbReference type="Pfam" id="PF02753">
    <property type="entry name" value="PapD_C"/>
    <property type="match status" value="1"/>
</dbReference>
<keyword evidence="7" id="KW-0393">Immunoglobulin domain</keyword>
<dbReference type="Gene3D" id="2.60.40.10">
    <property type="entry name" value="Immunoglobulins"/>
    <property type="match status" value="2"/>
</dbReference>
<keyword evidence="3" id="KW-1029">Fimbrium biogenesis</keyword>
<name>A0AAU7TV41_9GAMM</name>
<dbReference type="InterPro" id="IPR008962">
    <property type="entry name" value="PapD-like_sf"/>
</dbReference>
<dbReference type="InterPro" id="IPR018046">
    <property type="entry name" value="Pili_assmbl_chaperone_CS"/>
</dbReference>
<dbReference type="SUPFAM" id="SSF49354">
    <property type="entry name" value="PapD-like"/>
    <property type="match status" value="1"/>
</dbReference>
<dbReference type="PRINTS" id="PR00969">
    <property type="entry name" value="CHAPERONPILI"/>
</dbReference>
<dbReference type="InterPro" id="IPR050643">
    <property type="entry name" value="Periplasmic_pilus_chap"/>
</dbReference>
<dbReference type="AlphaFoldDB" id="A0AAU7TV41"/>
<evidence type="ECO:0000256" key="7">
    <source>
        <dbReference type="ARBA" id="ARBA00023319"/>
    </source>
</evidence>
<comment type="similarity">
    <text evidence="2 8">Belongs to the periplasmic pilus chaperone family.</text>
</comment>
<feature type="domain" description="Pili assembly chaperone C-terminal" evidence="11">
    <location>
        <begin position="171"/>
        <end position="230"/>
    </location>
</feature>
<dbReference type="GO" id="GO:0030288">
    <property type="term" value="C:outer membrane-bounded periplasmic space"/>
    <property type="evidence" value="ECO:0007669"/>
    <property type="project" value="InterPro"/>
</dbReference>
<evidence type="ECO:0000256" key="3">
    <source>
        <dbReference type="ARBA" id="ARBA00022558"/>
    </source>
</evidence>
<evidence type="ECO:0000256" key="5">
    <source>
        <dbReference type="ARBA" id="ARBA00022764"/>
    </source>
</evidence>
<dbReference type="InterPro" id="IPR001829">
    <property type="entry name" value="Pili_assmbl_chaperone_bac"/>
</dbReference>
<keyword evidence="6 8" id="KW-0143">Chaperone</keyword>
<dbReference type="EMBL" id="CP158292">
    <property type="protein sequence ID" value="XBV44677.1"/>
    <property type="molecule type" value="Genomic_DNA"/>
</dbReference>
<evidence type="ECO:0000256" key="8">
    <source>
        <dbReference type="RuleBase" id="RU003918"/>
    </source>
</evidence>
<dbReference type="PROSITE" id="PS00635">
    <property type="entry name" value="PILI_CHAPERONE"/>
    <property type="match status" value="1"/>
</dbReference>
<dbReference type="InterPro" id="IPR013783">
    <property type="entry name" value="Ig-like_fold"/>
</dbReference>
<comment type="subcellular location">
    <subcellularLocation>
        <location evidence="1 8">Periplasm</location>
    </subcellularLocation>
</comment>
<dbReference type="Pfam" id="PF00345">
    <property type="entry name" value="PapD_N"/>
    <property type="match status" value="1"/>
</dbReference>
<dbReference type="RefSeq" id="WP_271461475.1">
    <property type="nucleotide sequence ID" value="NZ_CP158292.1"/>
</dbReference>
<proteinExistence type="inferred from homology"/>
<evidence type="ECO:0000256" key="1">
    <source>
        <dbReference type="ARBA" id="ARBA00004418"/>
    </source>
</evidence>
<evidence type="ECO:0000256" key="2">
    <source>
        <dbReference type="ARBA" id="ARBA00007399"/>
    </source>
</evidence>
<accession>A0AAU7TV41</accession>
<dbReference type="SUPFAM" id="SSF49584">
    <property type="entry name" value="Periplasmic chaperone C-domain"/>
    <property type="match status" value="1"/>
</dbReference>
<dbReference type="FunFam" id="2.60.40.10:FF:000458">
    <property type="entry name" value="Molecular chaperone FimC"/>
    <property type="match status" value="1"/>
</dbReference>
<evidence type="ECO:0000256" key="9">
    <source>
        <dbReference type="SAM" id="SignalP"/>
    </source>
</evidence>
<evidence type="ECO:0000256" key="6">
    <source>
        <dbReference type="ARBA" id="ARBA00023186"/>
    </source>
</evidence>
<dbReference type="PANTHER" id="PTHR30251:SF2">
    <property type="entry name" value="FIMBRIAL CHAPERONE YADV-RELATED"/>
    <property type="match status" value="1"/>
</dbReference>
<feature type="domain" description="Pili assembly chaperone N-terminal" evidence="10">
    <location>
        <begin position="27"/>
        <end position="144"/>
    </location>
</feature>
<dbReference type="PANTHER" id="PTHR30251">
    <property type="entry name" value="PILUS ASSEMBLY CHAPERONE"/>
    <property type="match status" value="1"/>
</dbReference>
<sequence length="249" mass="27700">MNLKASLATVAMLFGAMIFSQSTLAAVALDRTRVIYDGAERSISLNISNENKARPYLAQSWLEDEQGKKIKSPLMALPPVQRIEPGHKSAIKIQSLPAAKSLPQDRESLFYFNLREIPPRSEKQNVLQIALQTRIKLFYRPEKLMIDPRASIKPVQNQLTLKKNGDQYTVINPTGYYVTLITAASHVDGKEESDFKPIMIPPQGSAAINVKASKLGSHPVLSYIDDFGGRPKLTFSCKANVCRVTDSRE</sequence>
<feature type="signal peptide" evidence="9">
    <location>
        <begin position="1"/>
        <end position="25"/>
    </location>
</feature>
<evidence type="ECO:0000259" key="10">
    <source>
        <dbReference type="Pfam" id="PF00345"/>
    </source>
</evidence>
<dbReference type="GO" id="GO:0071555">
    <property type="term" value="P:cell wall organization"/>
    <property type="evidence" value="ECO:0007669"/>
    <property type="project" value="InterPro"/>
</dbReference>
<keyword evidence="4 9" id="KW-0732">Signal</keyword>
<keyword evidence="5" id="KW-0574">Periplasm</keyword>
<gene>
    <name evidence="12" type="ORF">AAF463_19165</name>
</gene>
<dbReference type="InterPro" id="IPR036316">
    <property type="entry name" value="Pili_assmbl_chap_C_dom_sf"/>
</dbReference>